<dbReference type="GO" id="GO:0005634">
    <property type="term" value="C:nucleus"/>
    <property type="evidence" value="ECO:0007669"/>
    <property type="project" value="UniProtKB-SubCell"/>
</dbReference>
<dbReference type="Proteomes" id="UP001460270">
    <property type="component" value="Unassembled WGS sequence"/>
</dbReference>
<dbReference type="AlphaFoldDB" id="A0AAW0P2B6"/>
<keyword evidence="4" id="KW-0963">Cytoplasm</keyword>
<dbReference type="InterPro" id="IPR030312">
    <property type="entry name" value="IRAK1BP1"/>
</dbReference>
<dbReference type="EMBL" id="JBBPFD010000011">
    <property type="protein sequence ID" value="KAK7907155.1"/>
    <property type="molecule type" value="Genomic_DNA"/>
</dbReference>
<organism evidence="6 7">
    <name type="scientific">Mugilogobius chulae</name>
    <name type="common">yellowstripe goby</name>
    <dbReference type="NCBI Taxonomy" id="88201"/>
    <lineage>
        <taxon>Eukaryota</taxon>
        <taxon>Metazoa</taxon>
        <taxon>Chordata</taxon>
        <taxon>Craniata</taxon>
        <taxon>Vertebrata</taxon>
        <taxon>Euteleostomi</taxon>
        <taxon>Actinopterygii</taxon>
        <taxon>Neopterygii</taxon>
        <taxon>Teleostei</taxon>
        <taxon>Neoteleostei</taxon>
        <taxon>Acanthomorphata</taxon>
        <taxon>Gobiaria</taxon>
        <taxon>Gobiiformes</taxon>
        <taxon>Gobioidei</taxon>
        <taxon>Gobiidae</taxon>
        <taxon>Gobionellinae</taxon>
        <taxon>Mugilogobius</taxon>
    </lineage>
</organism>
<evidence type="ECO:0000256" key="1">
    <source>
        <dbReference type="ARBA" id="ARBA00004123"/>
    </source>
</evidence>
<evidence type="ECO:0000256" key="4">
    <source>
        <dbReference type="ARBA" id="ARBA00022490"/>
    </source>
</evidence>
<keyword evidence="7" id="KW-1185">Reference proteome</keyword>
<protein>
    <recommendedName>
        <fullName evidence="8">Interleukin-1 receptor-associated kinase 1-binding protein 1</fullName>
    </recommendedName>
</protein>
<evidence type="ECO:0000313" key="7">
    <source>
        <dbReference type="Proteomes" id="UP001460270"/>
    </source>
</evidence>
<evidence type="ECO:0000256" key="5">
    <source>
        <dbReference type="ARBA" id="ARBA00023242"/>
    </source>
</evidence>
<gene>
    <name evidence="6" type="ORF">WMY93_015767</name>
</gene>
<dbReference type="Gene3D" id="3.30.70.2970">
    <property type="entry name" value="Protein of unknown function (DUF541), domain 2"/>
    <property type="match status" value="1"/>
</dbReference>
<dbReference type="InterPro" id="IPR007497">
    <property type="entry name" value="SIMPL/DUF541"/>
</dbReference>
<evidence type="ECO:0008006" key="8">
    <source>
        <dbReference type="Google" id="ProtNLM"/>
    </source>
</evidence>
<dbReference type="GO" id="GO:0006955">
    <property type="term" value="P:immune response"/>
    <property type="evidence" value="ECO:0007669"/>
    <property type="project" value="InterPro"/>
</dbReference>
<sequence>MPCAARPSVTIAAGNSFAAPRLLVMDAQKTRVFAAVSPEKMEIYEAERRAAPLGSPRPGELRVTGTAELCYPADRASVRVRVSSSKESINEASNSVSRRLDYILQCFRQQGVKDKDTLMRKFLQREEDQYHVNAEVTVAFSDFTKMEQVCRALLEKLDKNVTVGLTHYYHSPECLSQLRTRVCTSAVENAKKKATEISLLLGQTLGPPLLVVEEEIREVHNDFFNVNELRPSTNLSIPSVTASSCVSITFGIKDKVKL</sequence>
<evidence type="ECO:0000313" key="6">
    <source>
        <dbReference type="EMBL" id="KAK7907155.1"/>
    </source>
</evidence>
<comment type="similarity">
    <text evidence="3">Belongs to the IRAK1BP1 family.</text>
</comment>
<evidence type="ECO:0000256" key="2">
    <source>
        <dbReference type="ARBA" id="ARBA00004496"/>
    </source>
</evidence>
<comment type="caution">
    <text evidence="6">The sequence shown here is derived from an EMBL/GenBank/DDBJ whole genome shotgun (WGS) entry which is preliminary data.</text>
</comment>
<dbReference type="PANTHER" id="PTHR18842">
    <property type="entry name" value="INTERLEUKIN-1 RECEPTOR-ASSOCIATED KINASE 1-BINDING PROTEIN 1"/>
    <property type="match status" value="1"/>
</dbReference>
<accession>A0AAW0P2B6</accession>
<name>A0AAW0P2B6_9GOBI</name>
<dbReference type="PANTHER" id="PTHR18842:SF2">
    <property type="entry name" value="INTERLEUKIN-1 RECEPTOR-ASSOCIATED KINASE 1-BINDING PROTEIN 1"/>
    <property type="match status" value="1"/>
</dbReference>
<comment type="subcellular location">
    <subcellularLocation>
        <location evidence="2">Cytoplasm</location>
    </subcellularLocation>
    <subcellularLocation>
        <location evidence="1">Nucleus</location>
    </subcellularLocation>
</comment>
<keyword evidence="5" id="KW-0539">Nucleus</keyword>
<reference evidence="7" key="1">
    <citation type="submission" date="2024-04" db="EMBL/GenBank/DDBJ databases">
        <title>Salinicola lusitanus LLJ914,a marine bacterium isolated from the Okinawa Trough.</title>
        <authorList>
            <person name="Li J."/>
        </authorList>
    </citation>
    <scope>NUCLEOTIDE SEQUENCE [LARGE SCALE GENOMIC DNA]</scope>
</reference>
<evidence type="ECO:0000256" key="3">
    <source>
        <dbReference type="ARBA" id="ARBA00005509"/>
    </source>
</evidence>
<dbReference type="GO" id="GO:0043123">
    <property type="term" value="P:positive regulation of canonical NF-kappaB signal transduction"/>
    <property type="evidence" value="ECO:0007669"/>
    <property type="project" value="InterPro"/>
</dbReference>
<dbReference type="Pfam" id="PF04402">
    <property type="entry name" value="SIMPL"/>
    <property type="match status" value="1"/>
</dbReference>
<proteinExistence type="inferred from homology"/>
<dbReference type="GO" id="GO:0005737">
    <property type="term" value="C:cytoplasm"/>
    <property type="evidence" value="ECO:0007669"/>
    <property type="project" value="UniProtKB-SubCell"/>
</dbReference>
<dbReference type="Gene3D" id="3.30.110.170">
    <property type="entry name" value="Protein of unknown function (DUF541), domain 1"/>
    <property type="match status" value="1"/>
</dbReference>